<sequence>AKRGIGEVEGEQDSNPQPQPISILYTTPPYCSALGTFSLKSQGLRKSSVPRPEKAMIISLKWIFKMKLDEYGGVLKNKARLVTKGYRQEEGVDSEESFAPVARIKAIRIFLAYAAYKNMVVFPMDVKTKNLNGILKEEVYVSHP</sequence>
<feature type="domain" description="Reverse transcriptase Ty1/copia-type" evidence="1">
    <location>
        <begin position="49"/>
        <end position="144"/>
    </location>
</feature>
<proteinExistence type="predicted"/>
<protein>
    <submittedName>
        <fullName evidence="2">Retrovirus-related Pol polyprotein from transposon TNT 1-94</fullName>
    </submittedName>
</protein>
<organism evidence="2">
    <name type="scientific">Tanacetum cinerariifolium</name>
    <name type="common">Dalmatian daisy</name>
    <name type="synonym">Chrysanthemum cinerariifolium</name>
    <dbReference type="NCBI Taxonomy" id="118510"/>
    <lineage>
        <taxon>Eukaryota</taxon>
        <taxon>Viridiplantae</taxon>
        <taxon>Streptophyta</taxon>
        <taxon>Embryophyta</taxon>
        <taxon>Tracheophyta</taxon>
        <taxon>Spermatophyta</taxon>
        <taxon>Magnoliopsida</taxon>
        <taxon>eudicotyledons</taxon>
        <taxon>Gunneridae</taxon>
        <taxon>Pentapetalae</taxon>
        <taxon>asterids</taxon>
        <taxon>campanulids</taxon>
        <taxon>Asterales</taxon>
        <taxon>Asteraceae</taxon>
        <taxon>Asteroideae</taxon>
        <taxon>Anthemideae</taxon>
        <taxon>Anthemidinae</taxon>
        <taxon>Tanacetum</taxon>
    </lineage>
</organism>
<accession>A0A699K3G7</accession>
<dbReference type="Pfam" id="PF07727">
    <property type="entry name" value="RVT_2"/>
    <property type="match status" value="1"/>
</dbReference>
<evidence type="ECO:0000259" key="1">
    <source>
        <dbReference type="Pfam" id="PF07727"/>
    </source>
</evidence>
<name>A0A699K3G7_TANCI</name>
<feature type="non-terminal residue" evidence="2">
    <location>
        <position position="1"/>
    </location>
</feature>
<dbReference type="EMBL" id="BKCJ010476580">
    <property type="protein sequence ID" value="GFA72764.1"/>
    <property type="molecule type" value="Genomic_DNA"/>
</dbReference>
<dbReference type="AlphaFoldDB" id="A0A699K3G7"/>
<evidence type="ECO:0000313" key="2">
    <source>
        <dbReference type="EMBL" id="GFA72764.1"/>
    </source>
</evidence>
<comment type="caution">
    <text evidence="2">The sequence shown here is derived from an EMBL/GenBank/DDBJ whole genome shotgun (WGS) entry which is preliminary data.</text>
</comment>
<dbReference type="InterPro" id="IPR013103">
    <property type="entry name" value="RVT_2"/>
</dbReference>
<gene>
    <name evidence="2" type="ORF">Tci_644736</name>
</gene>
<reference evidence="2" key="1">
    <citation type="journal article" date="2019" name="Sci. Rep.">
        <title>Draft genome of Tanacetum cinerariifolium, the natural source of mosquito coil.</title>
        <authorList>
            <person name="Yamashiro T."/>
            <person name="Shiraishi A."/>
            <person name="Satake H."/>
            <person name="Nakayama K."/>
        </authorList>
    </citation>
    <scope>NUCLEOTIDE SEQUENCE</scope>
</reference>